<sequence>MLSDSSTCSRRRGNEWLADECERGLYAKRSVVCTREVQDHATDSQQDRANARGIKGGLEAGGFRYWGVMPAAPGHDNRNVRITVYLRDEALVSALAEKLRGIMLNEMAEQTRDLVFGDWRPEGWVATETPMERIRRSLHLGGNVFSMRNPTT</sequence>
<dbReference type="AlphaFoldDB" id="A0A4V3A970"/>
<keyword evidence="2" id="KW-1185">Reference proteome</keyword>
<evidence type="ECO:0000313" key="2">
    <source>
        <dbReference type="Proteomes" id="UP000295096"/>
    </source>
</evidence>
<protein>
    <submittedName>
        <fullName evidence="1">Uncharacterized protein</fullName>
    </submittedName>
</protein>
<comment type="caution">
    <text evidence="1">The sequence shown here is derived from an EMBL/GenBank/DDBJ whole genome shotgun (WGS) entry which is preliminary data.</text>
</comment>
<evidence type="ECO:0000313" key="1">
    <source>
        <dbReference type="EMBL" id="TDH58045.1"/>
    </source>
</evidence>
<proteinExistence type="predicted"/>
<dbReference type="EMBL" id="SMSJ01000162">
    <property type="protein sequence ID" value="TDH58045.1"/>
    <property type="molecule type" value="Genomic_DNA"/>
</dbReference>
<name>A0A4V3A970_9PROT</name>
<accession>A0A4V3A970</accession>
<organism evidence="1 2">
    <name type="scientific">Dankookia rubra</name>
    <dbReference type="NCBI Taxonomy" id="1442381"/>
    <lineage>
        <taxon>Bacteria</taxon>
        <taxon>Pseudomonadati</taxon>
        <taxon>Pseudomonadota</taxon>
        <taxon>Alphaproteobacteria</taxon>
        <taxon>Acetobacterales</taxon>
        <taxon>Roseomonadaceae</taxon>
        <taxon>Dankookia</taxon>
    </lineage>
</organism>
<reference evidence="1 2" key="1">
    <citation type="journal article" date="2016" name="J. Microbiol.">
        <title>Dankookia rubra gen. nov., sp. nov., an alphaproteobacterium isolated from sediment of a shallow stream.</title>
        <authorList>
            <person name="Kim W.H."/>
            <person name="Kim D.H."/>
            <person name="Kang K."/>
            <person name="Ahn T.Y."/>
        </authorList>
    </citation>
    <scope>NUCLEOTIDE SEQUENCE [LARGE SCALE GENOMIC DNA]</scope>
    <source>
        <strain evidence="1 2">JCM30602</strain>
    </source>
</reference>
<dbReference type="Proteomes" id="UP000295096">
    <property type="component" value="Unassembled WGS sequence"/>
</dbReference>
<dbReference type="RefSeq" id="WP_133293105.1">
    <property type="nucleotide sequence ID" value="NZ_SMSJ01000162.1"/>
</dbReference>
<gene>
    <name evidence="1" type="ORF">E2C06_34665</name>
</gene>